<dbReference type="Proteomes" id="UP000528608">
    <property type="component" value="Unassembled WGS sequence"/>
</dbReference>
<evidence type="ECO:0000313" key="2">
    <source>
        <dbReference type="EMBL" id="MBB5123192.1"/>
    </source>
</evidence>
<reference evidence="2 5" key="3">
    <citation type="submission" date="2020-08" db="EMBL/GenBank/DDBJ databases">
        <title>Genomic Encyclopedia of Type Strains, Phase III (KMG-III): the genomes of soil and plant-associated and newly described type strains.</title>
        <authorList>
            <person name="Whitman W."/>
        </authorList>
    </citation>
    <scope>NUCLEOTIDE SEQUENCE [LARGE SCALE GENOMIC DNA]</scope>
    <source>
        <strain evidence="2 5">CECT 3259</strain>
    </source>
</reference>
<comment type="caution">
    <text evidence="3">The sequence shown here is derived from an EMBL/GenBank/DDBJ whole genome shotgun (WGS) entry which is preliminary data.</text>
</comment>
<feature type="domain" description="Carrier" evidence="1">
    <location>
        <begin position="3"/>
        <end position="89"/>
    </location>
</feature>
<protein>
    <submittedName>
        <fullName evidence="2">Acyl carrier protein</fullName>
    </submittedName>
</protein>
<dbReference type="EMBL" id="LGUI01000002">
    <property type="protein sequence ID" value="PNE34622.1"/>
    <property type="molecule type" value="Genomic_DNA"/>
</dbReference>
<proteinExistence type="predicted"/>
<dbReference type="SUPFAM" id="SSF47336">
    <property type="entry name" value="ACP-like"/>
    <property type="match status" value="1"/>
</dbReference>
<dbReference type="InterPro" id="IPR009081">
    <property type="entry name" value="PP-bd_ACP"/>
</dbReference>
<dbReference type="AlphaFoldDB" id="A0A2N8P0S4"/>
<name>A0A2N8P0S4_STREU</name>
<dbReference type="Pfam" id="PF00550">
    <property type="entry name" value="PP-binding"/>
    <property type="match status" value="1"/>
</dbReference>
<reference evidence="3" key="2">
    <citation type="submission" date="2015-07" db="EMBL/GenBank/DDBJ databases">
        <authorList>
            <person name="Noorani M."/>
        </authorList>
    </citation>
    <scope>NUCLEOTIDE SEQUENCE [LARGE SCALE GENOMIC DNA]</scope>
    <source>
        <strain evidence="3">ATCC 27428</strain>
    </source>
</reference>
<dbReference type="PROSITE" id="PS50075">
    <property type="entry name" value="CARRIER"/>
    <property type="match status" value="1"/>
</dbReference>
<evidence type="ECO:0000313" key="5">
    <source>
        <dbReference type="Proteomes" id="UP000528608"/>
    </source>
</evidence>
<reference evidence="4" key="1">
    <citation type="submission" date="2015-07" db="EMBL/GenBank/DDBJ databases">
        <authorList>
            <person name="Graham D.E."/>
            <person name="Giannone R.J."/>
            <person name="Gulvik C.A."/>
            <person name="Hettich R.L."/>
            <person name="Klingeman D.M."/>
            <person name="Mahan K.M."/>
            <person name="Parry R.J."/>
            <person name="Spain J.C."/>
        </authorList>
    </citation>
    <scope>NUCLEOTIDE SEQUENCE [LARGE SCALE GENOMIC DNA]</scope>
    <source>
        <strain evidence="4">ATCC 27428</strain>
    </source>
</reference>
<organism evidence="3 4">
    <name type="scientific">Streptomyces eurocidicus</name>
    <name type="common">Streptoverticillium eurocidicus</name>
    <dbReference type="NCBI Taxonomy" id="66423"/>
    <lineage>
        <taxon>Bacteria</taxon>
        <taxon>Bacillati</taxon>
        <taxon>Actinomycetota</taxon>
        <taxon>Actinomycetes</taxon>
        <taxon>Kitasatosporales</taxon>
        <taxon>Streptomycetaceae</taxon>
        <taxon>Streptomyces</taxon>
    </lineage>
</organism>
<dbReference type="InterPro" id="IPR036736">
    <property type="entry name" value="ACP-like_sf"/>
</dbReference>
<dbReference type="EMBL" id="JACHJF010000047">
    <property type="protein sequence ID" value="MBB5123192.1"/>
    <property type="molecule type" value="Genomic_DNA"/>
</dbReference>
<evidence type="ECO:0000313" key="3">
    <source>
        <dbReference type="EMBL" id="PNE34622.1"/>
    </source>
</evidence>
<dbReference type="RefSeq" id="WP_170127636.1">
    <property type="nucleotide sequence ID" value="NZ_JACHJF010000047.1"/>
</dbReference>
<keyword evidence="4" id="KW-1185">Reference proteome</keyword>
<dbReference type="Gene3D" id="1.10.1200.10">
    <property type="entry name" value="ACP-like"/>
    <property type="match status" value="1"/>
</dbReference>
<dbReference type="Proteomes" id="UP000235945">
    <property type="component" value="Unassembled WGS sequence"/>
</dbReference>
<gene>
    <name evidence="3" type="ORF">AF335_08750</name>
    <name evidence="2" type="ORF">FHS36_006671</name>
</gene>
<sequence>MTEAMNVVTRAIIDIRPDLGESGEVITRDAAIFYAADPDQPVLGLDSMEALELIAVLEREFGIQLADTDIRITDLHTVGDVVDAMSGTP</sequence>
<evidence type="ECO:0000259" key="1">
    <source>
        <dbReference type="PROSITE" id="PS50075"/>
    </source>
</evidence>
<evidence type="ECO:0000313" key="4">
    <source>
        <dbReference type="Proteomes" id="UP000235945"/>
    </source>
</evidence>
<accession>A0A2N8P0S4</accession>